<dbReference type="InterPro" id="IPR051729">
    <property type="entry name" value="Opine/Lysopine_DH"/>
</dbReference>
<feature type="domain" description="Ketopantoate reductase N-terminal" evidence="2">
    <location>
        <begin position="7"/>
        <end position="133"/>
    </location>
</feature>
<dbReference type="GO" id="GO:0047129">
    <property type="term" value="F:opine dehydrogenase activity"/>
    <property type="evidence" value="ECO:0007669"/>
    <property type="project" value="UniProtKB-EC"/>
</dbReference>
<dbReference type="InterPro" id="IPR013328">
    <property type="entry name" value="6PGD_dom2"/>
</dbReference>
<evidence type="ECO:0000313" key="3">
    <source>
        <dbReference type="EMBL" id="NYI67114.1"/>
    </source>
</evidence>
<comment type="caution">
    <text evidence="3">The sequence shown here is derived from an EMBL/GenBank/DDBJ whole genome shotgun (WGS) entry which is preliminary data.</text>
</comment>
<dbReference type="AlphaFoldDB" id="A0A7Z0A9X7"/>
<dbReference type="EC" id="1.5.1.28" evidence="3"/>
<organism evidence="3 4">
    <name type="scientific">Spelaeicoccus albus</name>
    <dbReference type="NCBI Taxonomy" id="1280376"/>
    <lineage>
        <taxon>Bacteria</taxon>
        <taxon>Bacillati</taxon>
        <taxon>Actinomycetota</taxon>
        <taxon>Actinomycetes</taxon>
        <taxon>Micrococcales</taxon>
        <taxon>Brevibacteriaceae</taxon>
        <taxon>Spelaeicoccus</taxon>
    </lineage>
</organism>
<dbReference type="InterPro" id="IPR013332">
    <property type="entry name" value="KPR_N"/>
</dbReference>
<dbReference type="InterPro" id="IPR036291">
    <property type="entry name" value="NAD(P)-bd_dom_sf"/>
</dbReference>
<protein>
    <submittedName>
        <fullName evidence="3">Opine dehydrogenase</fullName>
        <ecNumber evidence="3">1.5.1.28</ecNumber>
    </submittedName>
</protein>
<dbReference type="RefSeq" id="WP_179426871.1">
    <property type="nucleotide sequence ID" value="NZ_JACBZP010000001.1"/>
</dbReference>
<accession>A0A7Z0A9X7</accession>
<dbReference type="EMBL" id="JACBZP010000001">
    <property type="protein sequence ID" value="NYI67114.1"/>
    <property type="molecule type" value="Genomic_DNA"/>
</dbReference>
<dbReference type="Pfam" id="PF02558">
    <property type="entry name" value="ApbA"/>
    <property type="match status" value="1"/>
</dbReference>
<evidence type="ECO:0000259" key="1">
    <source>
        <dbReference type="Pfam" id="PF02317"/>
    </source>
</evidence>
<reference evidence="3 4" key="1">
    <citation type="submission" date="2020-07" db="EMBL/GenBank/DDBJ databases">
        <title>Sequencing the genomes of 1000 actinobacteria strains.</title>
        <authorList>
            <person name="Klenk H.-P."/>
        </authorList>
    </citation>
    <scope>NUCLEOTIDE SEQUENCE [LARGE SCALE GENOMIC DNA]</scope>
    <source>
        <strain evidence="3 4">DSM 26341</strain>
    </source>
</reference>
<evidence type="ECO:0000259" key="2">
    <source>
        <dbReference type="Pfam" id="PF02558"/>
    </source>
</evidence>
<keyword evidence="3" id="KW-0560">Oxidoreductase</keyword>
<dbReference type="SUPFAM" id="SSF48179">
    <property type="entry name" value="6-phosphogluconate dehydrogenase C-terminal domain-like"/>
    <property type="match status" value="1"/>
</dbReference>
<feature type="domain" description="Opine dehydrogenase" evidence="1">
    <location>
        <begin position="190"/>
        <end position="332"/>
    </location>
</feature>
<gene>
    <name evidence="3" type="ORF">BJY26_001420</name>
</gene>
<keyword evidence="4" id="KW-1185">Reference proteome</keyword>
<sequence>MTQAKTVAVLGAGSTGRAMAGFLALSGYRVRLWNRQGGDETDELVSGLAATPELTVSGRLEGTAVLDDVTTDIGAAVTDADVVVVCTTANGHHDVGRLVAGYSAADQAVLLMPAGTLGSLEFVRGLVAGGCIATPLIAETSTTLFGSALDGATGVRISGQKAQVGVASLPSGRTDEIRRLIPEIPFVDVPDVLQSGFENVGASLHVTPMVLNAGWIETHGGTFKYYREAITPAVANVAAQVEEERMRIASAFGYRPTPLSTYLTQSVGAPEGTLYESLHGCEMYADAISPSRLDHRFLWEDALAGVVPLLSLAEVAGVPAPTMQALATLAGPLLGRDMLGEGRNVDNLGLAGMTVEGLRTLVSDVDAFDAWRRG</sequence>
<name>A0A7Z0A9X7_9MICO</name>
<evidence type="ECO:0000313" key="4">
    <source>
        <dbReference type="Proteomes" id="UP000539111"/>
    </source>
</evidence>
<dbReference type="InterPro" id="IPR003421">
    <property type="entry name" value="Opine_DH"/>
</dbReference>
<dbReference type="Pfam" id="PF02317">
    <property type="entry name" value="Octopine_DH"/>
    <property type="match status" value="1"/>
</dbReference>
<dbReference type="PANTHER" id="PTHR38015">
    <property type="entry name" value="BLR6086 PROTEIN"/>
    <property type="match status" value="1"/>
</dbReference>
<dbReference type="Gene3D" id="1.10.1040.10">
    <property type="entry name" value="N-(1-d-carboxylethyl)-l-norvaline Dehydrogenase, domain 2"/>
    <property type="match status" value="1"/>
</dbReference>
<proteinExistence type="predicted"/>
<dbReference type="Gene3D" id="3.40.50.720">
    <property type="entry name" value="NAD(P)-binding Rossmann-like Domain"/>
    <property type="match status" value="1"/>
</dbReference>
<dbReference type="InterPro" id="IPR008927">
    <property type="entry name" value="6-PGluconate_DH-like_C_sf"/>
</dbReference>
<dbReference type="Proteomes" id="UP000539111">
    <property type="component" value="Unassembled WGS sequence"/>
</dbReference>
<dbReference type="PANTHER" id="PTHR38015:SF1">
    <property type="entry name" value="OPINE DEHYDROGENASE DOMAIN-CONTAINING PROTEIN"/>
    <property type="match status" value="1"/>
</dbReference>
<dbReference type="SUPFAM" id="SSF51735">
    <property type="entry name" value="NAD(P)-binding Rossmann-fold domains"/>
    <property type="match status" value="1"/>
</dbReference>